<dbReference type="Pfam" id="PF01694">
    <property type="entry name" value="Rhomboid"/>
    <property type="match status" value="1"/>
</dbReference>
<organism evidence="11 12">
    <name type="scientific">Microbulbifer echini</name>
    <dbReference type="NCBI Taxonomy" id="1529067"/>
    <lineage>
        <taxon>Bacteria</taxon>
        <taxon>Pseudomonadati</taxon>
        <taxon>Pseudomonadota</taxon>
        <taxon>Gammaproteobacteria</taxon>
        <taxon>Cellvibrionales</taxon>
        <taxon>Microbulbiferaceae</taxon>
        <taxon>Microbulbifer</taxon>
    </lineage>
</organism>
<feature type="transmembrane region" description="Helical" evidence="8">
    <location>
        <begin position="214"/>
        <end position="233"/>
    </location>
</feature>
<dbReference type="GO" id="GO:0008233">
    <property type="term" value="F:peptidase activity"/>
    <property type="evidence" value="ECO:0007669"/>
    <property type="project" value="UniProtKB-KW"/>
</dbReference>
<dbReference type="RefSeq" id="WP_371842921.1">
    <property type="nucleotide sequence ID" value="NZ_JBGMEL010000004.1"/>
</dbReference>
<evidence type="ECO:0000256" key="6">
    <source>
        <dbReference type="ARBA" id="ARBA00023136"/>
    </source>
</evidence>
<dbReference type="SUPFAM" id="SSF144091">
    <property type="entry name" value="Rhomboid-like"/>
    <property type="match status" value="1"/>
</dbReference>
<evidence type="ECO:0000256" key="5">
    <source>
        <dbReference type="ARBA" id="ARBA00022989"/>
    </source>
</evidence>
<dbReference type="EMBL" id="JBGMEL010000004">
    <property type="protein sequence ID" value="MFA0790048.1"/>
    <property type="molecule type" value="Genomic_DNA"/>
</dbReference>
<comment type="subcellular location">
    <subcellularLocation>
        <location evidence="1">Membrane</location>
        <topology evidence="1">Multi-pass membrane protein</topology>
    </subcellularLocation>
</comment>
<feature type="transmembrane region" description="Helical" evidence="8">
    <location>
        <begin position="180"/>
        <end position="202"/>
    </location>
</feature>
<evidence type="ECO:0000256" key="2">
    <source>
        <dbReference type="ARBA" id="ARBA00009045"/>
    </source>
</evidence>
<dbReference type="InterPro" id="IPR031976">
    <property type="entry name" value="NRho"/>
</dbReference>
<keyword evidence="5 8" id="KW-1133">Transmembrane helix</keyword>
<accession>A0ABV4NKX2</accession>
<dbReference type="Gene3D" id="3.30.70.2080">
    <property type="match status" value="1"/>
</dbReference>
<evidence type="ECO:0000256" key="1">
    <source>
        <dbReference type="ARBA" id="ARBA00004141"/>
    </source>
</evidence>
<keyword evidence="4 11" id="KW-0378">Hydrolase</keyword>
<dbReference type="InterPro" id="IPR050925">
    <property type="entry name" value="Rhomboid_protease_S54"/>
</dbReference>
<evidence type="ECO:0000313" key="11">
    <source>
        <dbReference type="EMBL" id="MFA0790048.1"/>
    </source>
</evidence>
<dbReference type="PANTHER" id="PTHR43731:SF14">
    <property type="entry name" value="PRESENILIN-ASSOCIATED RHOMBOID-LIKE PROTEIN, MITOCHONDRIAL"/>
    <property type="match status" value="1"/>
</dbReference>
<feature type="domain" description="Rhomboid protease N-terminal" evidence="10">
    <location>
        <begin position="3"/>
        <end position="66"/>
    </location>
</feature>
<feature type="transmembrane region" description="Helical" evidence="8">
    <location>
        <begin position="269"/>
        <end position="292"/>
    </location>
</feature>
<evidence type="ECO:0000256" key="8">
    <source>
        <dbReference type="SAM" id="Phobius"/>
    </source>
</evidence>
<dbReference type="Pfam" id="PF16733">
    <property type="entry name" value="NRho"/>
    <property type="match status" value="1"/>
</dbReference>
<keyword evidence="3 8" id="KW-0812">Transmembrane</keyword>
<feature type="transmembrane region" description="Helical" evidence="8">
    <location>
        <begin position="239"/>
        <end position="257"/>
    </location>
</feature>
<dbReference type="EC" id="3.4.21.105" evidence="11"/>
<evidence type="ECO:0000313" key="12">
    <source>
        <dbReference type="Proteomes" id="UP001569414"/>
    </source>
</evidence>
<keyword evidence="6 8" id="KW-0472">Membrane</keyword>
<proteinExistence type="inferred from homology"/>
<dbReference type="PANTHER" id="PTHR43731">
    <property type="entry name" value="RHOMBOID PROTEASE"/>
    <property type="match status" value="1"/>
</dbReference>
<dbReference type="GO" id="GO:0006508">
    <property type="term" value="P:proteolysis"/>
    <property type="evidence" value="ECO:0007669"/>
    <property type="project" value="UniProtKB-KW"/>
</dbReference>
<comment type="similarity">
    <text evidence="2">Belongs to the peptidase S54 family.</text>
</comment>
<dbReference type="InterPro" id="IPR038244">
    <property type="entry name" value="NRho_sf"/>
</dbReference>
<dbReference type="Proteomes" id="UP001569414">
    <property type="component" value="Unassembled WGS sequence"/>
</dbReference>
<reference evidence="11 12" key="1">
    <citation type="submission" date="2024-08" db="EMBL/GenBank/DDBJ databases">
        <authorList>
            <person name="Ishaq N."/>
        </authorList>
    </citation>
    <scope>NUCLEOTIDE SEQUENCE [LARGE SCALE GENOMIC DNA]</scope>
    <source>
        <strain evidence="11 12">JCM 30400</strain>
    </source>
</reference>
<keyword evidence="12" id="KW-1185">Reference proteome</keyword>
<feature type="region of interest" description="Disordered" evidence="7">
    <location>
        <begin position="75"/>
        <end position="104"/>
    </location>
</feature>
<gene>
    <name evidence="11" type="ORF">ACCI51_05775</name>
</gene>
<feature type="domain" description="Peptidase S54 rhomboid" evidence="9">
    <location>
        <begin position="174"/>
        <end position="315"/>
    </location>
</feature>
<evidence type="ECO:0000256" key="7">
    <source>
        <dbReference type="SAM" id="MobiDB-lite"/>
    </source>
</evidence>
<evidence type="ECO:0000259" key="9">
    <source>
        <dbReference type="Pfam" id="PF01694"/>
    </source>
</evidence>
<feature type="compositionally biased region" description="Polar residues" evidence="7">
    <location>
        <begin position="83"/>
        <end position="93"/>
    </location>
</feature>
<comment type="caution">
    <text evidence="11">The sequence shown here is derived from an EMBL/GenBank/DDBJ whole genome shotgun (WGS) entry which is preliminary data.</text>
</comment>
<sequence>MSQWITVYSFPSSKDLSALARFIHRYQLPLRITEEKNQQLLLSPDAGLADMLKPLLQRWDSGELDLDRVQMQRVENGEPISEGPQTTNATIETQRGPEGAMSDGQPKASAFVLPTFPLQKTPISLLLIALCFLGWFLQINNLSSGLLIYPDRSSGALFSQTPFSQSSLAWHIQQGQWWRLFTPAIVHFSLPHALFNALGIWILGRPIEARGGSFLFVVLVLFGAVASNLAQYFWEPRVLFGGMSGVVYALVGFALVVQRFQPQWRDIPTGILTVALVWLLLCALGIMTLLTGVGVANAAHIGGLLSGLFIALVYCALSGARRFVPS</sequence>
<keyword evidence="11" id="KW-0645">Protease</keyword>
<evidence type="ECO:0000259" key="10">
    <source>
        <dbReference type="Pfam" id="PF16733"/>
    </source>
</evidence>
<protein>
    <submittedName>
        <fullName evidence="11">Rhomboid family intramembrane serine protease</fullName>
        <ecNumber evidence="11">3.4.21.105</ecNumber>
    </submittedName>
</protein>
<dbReference type="InterPro" id="IPR035952">
    <property type="entry name" value="Rhomboid-like_sf"/>
</dbReference>
<evidence type="ECO:0000256" key="3">
    <source>
        <dbReference type="ARBA" id="ARBA00022692"/>
    </source>
</evidence>
<dbReference type="InterPro" id="IPR022764">
    <property type="entry name" value="Peptidase_S54_rhomboid_dom"/>
</dbReference>
<feature type="transmembrane region" description="Helical" evidence="8">
    <location>
        <begin position="298"/>
        <end position="317"/>
    </location>
</feature>
<dbReference type="Gene3D" id="1.20.1540.10">
    <property type="entry name" value="Rhomboid-like"/>
    <property type="match status" value="1"/>
</dbReference>
<evidence type="ECO:0000256" key="4">
    <source>
        <dbReference type="ARBA" id="ARBA00022801"/>
    </source>
</evidence>
<feature type="transmembrane region" description="Helical" evidence="8">
    <location>
        <begin position="125"/>
        <end position="149"/>
    </location>
</feature>
<name>A0ABV4NKX2_9GAMM</name>